<dbReference type="Gene3D" id="3.30.450.20">
    <property type="entry name" value="PAS domain"/>
    <property type="match status" value="1"/>
</dbReference>
<evidence type="ECO:0000313" key="9">
    <source>
        <dbReference type="EMBL" id="WDA60267.1"/>
    </source>
</evidence>
<dbReference type="PANTHER" id="PTHR42878:SF15">
    <property type="entry name" value="BACTERIOPHYTOCHROME"/>
    <property type="match status" value="1"/>
</dbReference>
<dbReference type="GO" id="GO:0005524">
    <property type="term" value="F:ATP binding"/>
    <property type="evidence" value="ECO:0007669"/>
    <property type="project" value="UniProtKB-KW"/>
</dbReference>
<dbReference type="Pfam" id="PF02518">
    <property type="entry name" value="HATPase_c"/>
    <property type="match status" value="1"/>
</dbReference>
<reference evidence="9 10" key="1">
    <citation type="submission" date="2022-12" db="EMBL/GenBank/DDBJ databases">
        <title>Genome Sequence of Deinococcus aquaticus Type Strain PB314.</title>
        <authorList>
            <person name="Albert C."/>
            <person name="Hill J."/>
            <person name="Boren L."/>
            <person name="Scholz-Ng S."/>
            <person name="Fatema N."/>
            <person name="Grosso R."/>
            <person name="Soboslay E."/>
            <person name="Tuohy J."/>
        </authorList>
    </citation>
    <scope>NUCLEOTIDE SEQUENCE [LARGE SCALE GENOMIC DNA]</scope>
    <source>
        <strain evidence="9 10">PB-314</strain>
        <plasmid evidence="9 10">pDATS01</plasmid>
    </source>
</reference>
<dbReference type="SMART" id="SM00388">
    <property type="entry name" value="HisKA"/>
    <property type="match status" value="1"/>
</dbReference>
<gene>
    <name evidence="9" type="ORF">M8445_16365</name>
</gene>
<dbReference type="InterPro" id="IPR005467">
    <property type="entry name" value="His_kinase_dom"/>
</dbReference>
<dbReference type="PANTHER" id="PTHR42878">
    <property type="entry name" value="TWO-COMPONENT HISTIDINE KINASE"/>
    <property type="match status" value="1"/>
</dbReference>
<organism evidence="9 10">
    <name type="scientific">Deinococcus aquaticus</name>
    <dbReference type="NCBI Taxonomy" id="328692"/>
    <lineage>
        <taxon>Bacteria</taxon>
        <taxon>Thermotogati</taxon>
        <taxon>Deinococcota</taxon>
        <taxon>Deinococci</taxon>
        <taxon>Deinococcales</taxon>
        <taxon>Deinococcaceae</taxon>
        <taxon>Deinococcus</taxon>
    </lineage>
</organism>
<keyword evidence="9" id="KW-0614">Plasmid</keyword>
<dbReference type="InterPro" id="IPR036097">
    <property type="entry name" value="HisK_dim/P_sf"/>
</dbReference>
<dbReference type="InterPro" id="IPR003594">
    <property type="entry name" value="HATPase_dom"/>
</dbReference>
<keyword evidence="9" id="KW-0547">Nucleotide-binding</keyword>
<dbReference type="Gene3D" id="3.30.565.10">
    <property type="entry name" value="Histidine kinase-like ATPase, C-terminal domain"/>
    <property type="match status" value="1"/>
</dbReference>
<dbReference type="SMART" id="SM00387">
    <property type="entry name" value="HATPase_c"/>
    <property type="match status" value="1"/>
</dbReference>
<feature type="region of interest" description="Disordered" evidence="7">
    <location>
        <begin position="1"/>
        <end position="29"/>
    </location>
</feature>
<feature type="domain" description="Histidine kinase" evidence="8">
    <location>
        <begin position="198"/>
        <end position="411"/>
    </location>
</feature>
<protein>
    <recommendedName>
        <fullName evidence="2">histidine kinase</fullName>
        <ecNumber evidence="2">2.7.13.3</ecNumber>
    </recommendedName>
</protein>
<dbReference type="RefSeq" id="WP_273991049.1">
    <property type="nucleotide sequence ID" value="NZ_BAABQT010000004.1"/>
</dbReference>
<evidence type="ECO:0000256" key="2">
    <source>
        <dbReference type="ARBA" id="ARBA00012438"/>
    </source>
</evidence>
<dbReference type="InterPro" id="IPR004358">
    <property type="entry name" value="Sig_transdc_His_kin-like_C"/>
</dbReference>
<dbReference type="CDD" id="cd00082">
    <property type="entry name" value="HisKA"/>
    <property type="match status" value="1"/>
</dbReference>
<dbReference type="Pfam" id="PF00512">
    <property type="entry name" value="HisKA"/>
    <property type="match status" value="1"/>
</dbReference>
<keyword evidence="10" id="KW-1185">Reference proteome</keyword>
<proteinExistence type="predicted"/>
<comment type="catalytic activity">
    <reaction evidence="1">
        <text>ATP + protein L-histidine = ADP + protein N-phospho-L-histidine.</text>
        <dbReference type="EC" id="2.7.13.3"/>
    </reaction>
</comment>
<keyword evidence="3" id="KW-0597">Phosphoprotein</keyword>
<dbReference type="PRINTS" id="PR00344">
    <property type="entry name" value="BCTRLSENSOR"/>
</dbReference>
<keyword evidence="9" id="KW-0067">ATP-binding</keyword>
<evidence type="ECO:0000313" key="10">
    <source>
        <dbReference type="Proteomes" id="UP001217044"/>
    </source>
</evidence>
<geneLocation type="plasmid" evidence="9 10">
    <name>pDATS01</name>
</geneLocation>
<dbReference type="InterPro" id="IPR003661">
    <property type="entry name" value="HisK_dim/P_dom"/>
</dbReference>
<keyword evidence="4" id="KW-0808">Transferase</keyword>
<dbReference type="InterPro" id="IPR035965">
    <property type="entry name" value="PAS-like_dom_sf"/>
</dbReference>
<feature type="coiled-coil region" evidence="6">
    <location>
        <begin position="153"/>
        <end position="195"/>
    </location>
</feature>
<evidence type="ECO:0000256" key="4">
    <source>
        <dbReference type="ARBA" id="ARBA00022679"/>
    </source>
</evidence>
<dbReference type="InterPro" id="IPR050351">
    <property type="entry name" value="BphY/WalK/GraS-like"/>
</dbReference>
<dbReference type="SUPFAM" id="SSF55785">
    <property type="entry name" value="PYP-like sensor domain (PAS domain)"/>
    <property type="match status" value="1"/>
</dbReference>
<dbReference type="InterPro" id="IPR013656">
    <property type="entry name" value="PAS_4"/>
</dbReference>
<sequence length="415" mass="46315">MSTLNETASSPRTAQRLQATAAAEGSGAPLDAPHPELSYLLEVHNLSTDCIKTVSADGQLLSMNPNGQVVMQVDDFSTCQGSDWLSFWTGESRDLMLAAFEQARAGRPAQFTGYCPTMKGEPRWWDVTLAPLLGGPDQPVQDLLIVSRDVTDRVTLQRELETLNATLDSEVQRQTESLRRERQLLIQTNEELENITYAMSHDLLTPVRHLLSFARLARRVPDSDTQKRERYLQIIEDSASNLGRMIEGVLQFSRAGRLDLRPRPVNLNTLMLEVQRDLQAEQPGHAADWQIPDLPTVHADARALRSILKVLCLNALKYSRNETNPTVQISANREPESWRIDVTDNGAGFDPEYSHKLFQLFQRLHHQNEYEGAGTGLAFVRRLVSRHGGQVSAHGEKGVGATFSFTLPDLVIGTD</sequence>
<keyword evidence="5" id="KW-0418">Kinase</keyword>
<dbReference type="EMBL" id="CP115166">
    <property type="protein sequence ID" value="WDA60267.1"/>
    <property type="molecule type" value="Genomic_DNA"/>
</dbReference>
<feature type="compositionally biased region" description="Low complexity" evidence="7">
    <location>
        <begin position="12"/>
        <end position="23"/>
    </location>
</feature>
<name>A0ABY7V503_9DEIO</name>
<dbReference type="SUPFAM" id="SSF47384">
    <property type="entry name" value="Homodimeric domain of signal transducing histidine kinase"/>
    <property type="match status" value="1"/>
</dbReference>
<dbReference type="PROSITE" id="PS50109">
    <property type="entry name" value="HIS_KIN"/>
    <property type="match status" value="1"/>
</dbReference>
<evidence type="ECO:0000256" key="1">
    <source>
        <dbReference type="ARBA" id="ARBA00000085"/>
    </source>
</evidence>
<keyword evidence="6" id="KW-0175">Coiled coil</keyword>
<dbReference type="SUPFAM" id="SSF55874">
    <property type="entry name" value="ATPase domain of HSP90 chaperone/DNA topoisomerase II/histidine kinase"/>
    <property type="match status" value="1"/>
</dbReference>
<dbReference type="Gene3D" id="1.10.287.130">
    <property type="match status" value="1"/>
</dbReference>
<accession>A0ABY7V503</accession>
<dbReference type="Pfam" id="PF08448">
    <property type="entry name" value="PAS_4"/>
    <property type="match status" value="1"/>
</dbReference>
<evidence type="ECO:0000256" key="7">
    <source>
        <dbReference type="SAM" id="MobiDB-lite"/>
    </source>
</evidence>
<feature type="compositionally biased region" description="Polar residues" evidence="7">
    <location>
        <begin position="1"/>
        <end position="11"/>
    </location>
</feature>
<evidence type="ECO:0000256" key="5">
    <source>
        <dbReference type="ARBA" id="ARBA00022777"/>
    </source>
</evidence>
<dbReference type="InterPro" id="IPR036890">
    <property type="entry name" value="HATPase_C_sf"/>
</dbReference>
<evidence type="ECO:0000256" key="3">
    <source>
        <dbReference type="ARBA" id="ARBA00022553"/>
    </source>
</evidence>
<evidence type="ECO:0000259" key="8">
    <source>
        <dbReference type="PROSITE" id="PS50109"/>
    </source>
</evidence>
<dbReference type="EC" id="2.7.13.3" evidence="2"/>
<dbReference type="Proteomes" id="UP001217044">
    <property type="component" value="Plasmid pDATS01"/>
</dbReference>
<evidence type="ECO:0000256" key="6">
    <source>
        <dbReference type="SAM" id="Coils"/>
    </source>
</evidence>